<organism evidence="2">
    <name type="scientific">Arthroderma gypseum (strain ATCC MYA-4604 / CBS 118893)</name>
    <name type="common">Microsporum gypseum</name>
    <dbReference type="NCBI Taxonomy" id="535722"/>
    <lineage>
        <taxon>Eukaryota</taxon>
        <taxon>Fungi</taxon>
        <taxon>Dikarya</taxon>
        <taxon>Ascomycota</taxon>
        <taxon>Pezizomycotina</taxon>
        <taxon>Eurotiomycetes</taxon>
        <taxon>Eurotiomycetidae</taxon>
        <taxon>Onygenales</taxon>
        <taxon>Arthrodermataceae</taxon>
        <taxon>Nannizzia</taxon>
    </lineage>
</organism>
<dbReference type="AlphaFoldDB" id="E5R1D0"/>
<reference evidence="2" key="1">
    <citation type="journal article" date="2012" name="MBio">
        <title>Comparative genome analysis of Trichophyton rubrum and related dermatophytes reveals candidate genes involved in infection.</title>
        <authorList>
            <person name="Martinez D.A."/>
            <person name="Oliver B.G."/>
            <person name="Graeser Y."/>
            <person name="Goldberg J.M."/>
            <person name="Li W."/>
            <person name="Martinez-Rossi N.M."/>
            <person name="Monod M."/>
            <person name="Shelest E."/>
            <person name="Barton R.C."/>
            <person name="Birch E."/>
            <person name="Brakhage A.A."/>
            <person name="Chen Z."/>
            <person name="Gurr S.J."/>
            <person name="Heiman D."/>
            <person name="Heitman J."/>
            <person name="Kosti I."/>
            <person name="Rossi A."/>
            <person name="Saif S."/>
            <person name="Samalova M."/>
            <person name="Saunders C.W."/>
            <person name="Shea T."/>
            <person name="Summerbell R.C."/>
            <person name="Xu J."/>
            <person name="Young S."/>
            <person name="Zeng Q."/>
            <person name="Birren B.W."/>
            <person name="Cuomo C.A."/>
            <person name="White T.C."/>
        </authorList>
    </citation>
    <scope>NUCLEOTIDE SEQUENCE [LARGE SCALE GENOMIC DNA]</scope>
    <source>
        <strain evidence="2">ATCC MYA-4604 / CBS 118893</strain>
    </source>
</reference>
<proteinExistence type="predicted"/>
<dbReference type="GeneID" id="10031953"/>
<evidence type="ECO:0000313" key="1">
    <source>
        <dbReference type="EMBL" id="EFQ97681.1"/>
    </source>
</evidence>
<dbReference type="RefSeq" id="XP_003176633.1">
    <property type="nucleotide sequence ID" value="XM_003176585.1"/>
</dbReference>
<dbReference type="InParanoid" id="E5R1D0"/>
<dbReference type="HOGENOM" id="CLU_2319840_0_0_1"/>
<dbReference type="EMBL" id="DS989822">
    <property type="protein sequence ID" value="EFQ97681.1"/>
    <property type="molecule type" value="Genomic_DNA"/>
</dbReference>
<name>E5R1D0_ARTGP</name>
<accession>E5R1D0</accession>
<keyword evidence="2" id="KW-1185">Reference proteome</keyword>
<gene>
    <name evidence="1" type="ORF">MGYG_00720</name>
</gene>
<protein>
    <submittedName>
        <fullName evidence="1">Uncharacterized protein</fullName>
    </submittedName>
</protein>
<dbReference type="VEuPathDB" id="FungiDB:MGYG_00720"/>
<dbReference type="Proteomes" id="UP000002669">
    <property type="component" value="Unassembled WGS sequence"/>
</dbReference>
<evidence type="ECO:0000313" key="2">
    <source>
        <dbReference type="Proteomes" id="UP000002669"/>
    </source>
</evidence>
<sequence length="99" mass="10744">MAQCQTCGQNKPKALCILTDLDAPQDSNITRLSSCLPLNTCAPPLLDMTFPLGLPALQKQGYRDGILFAEIIYSLLAFSIHTNVFRKVPGRAPLSVPSL</sequence>